<proteinExistence type="predicted"/>
<dbReference type="EMBL" id="CADCXU010027999">
    <property type="protein sequence ID" value="CAB0014518.1"/>
    <property type="molecule type" value="Genomic_DNA"/>
</dbReference>
<dbReference type="Proteomes" id="UP000479000">
    <property type="component" value="Unassembled WGS sequence"/>
</dbReference>
<dbReference type="AlphaFoldDB" id="A0A6H5HA35"/>
<gene>
    <name evidence="1" type="ORF">NTEN_LOCUS18944</name>
</gene>
<keyword evidence="2" id="KW-1185">Reference proteome</keyword>
<sequence length="312" mass="35521">MCAITHDTPTRHDDLRVSSDFACGMEDPQGRSLTASDHYTTIMVSHARRLKSPRGQARFAFAMHERCAVTTPCTFGESGIENVLEHEMYPRTMSFAAHHVRALSRWHWHSNGRYDLRPFLVKIAGKNKDSSKPLVRLDLLERLHCRPRAIFRTCTILWAFIFKLALFSKRHDEFSNASQEYSNFGKMFGCILAYIVPSVHALPDLQLARTIGLTPDLIQPLISKFAEFLRTPELDAKCGPPWPSLGLSLPMPPTGSVFAFQQGHSSSLVDLYCTIRTAWPTRDEEIYTISGRREHLHDVKEEKYKKCNGTTK</sequence>
<organism evidence="1 2">
    <name type="scientific">Nesidiocoris tenuis</name>
    <dbReference type="NCBI Taxonomy" id="355587"/>
    <lineage>
        <taxon>Eukaryota</taxon>
        <taxon>Metazoa</taxon>
        <taxon>Ecdysozoa</taxon>
        <taxon>Arthropoda</taxon>
        <taxon>Hexapoda</taxon>
        <taxon>Insecta</taxon>
        <taxon>Pterygota</taxon>
        <taxon>Neoptera</taxon>
        <taxon>Paraneoptera</taxon>
        <taxon>Hemiptera</taxon>
        <taxon>Heteroptera</taxon>
        <taxon>Panheteroptera</taxon>
        <taxon>Cimicomorpha</taxon>
        <taxon>Miridae</taxon>
        <taxon>Dicyphina</taxon>
        <taxon>Nesidiocoris</taxon>
    </lineage>
</organism>
<evidence type="ECO:0000313" key="2">
    <source>
        <dbReference type="Proteomes" id="UP000479000"/>
    </source>
</evidence>
<evidence type="ECO:0000313" key="1">
    <source>
        <dbReference type="EMBL" id="CAB0014518.1"/>
    </source>
</evidence>
<reference evidence="1 2" key="1">
    <citation type="submission" date="2020-02" db="EMBL/GenBank/DDBJ databases">
        <authorList>
            <person name="Ferguson B K."/>
        </authorList>
    </citation>
    <scope>NUCLEOTIDE SEQUENCE [LARGE SCALE GENOMIC DNA]</scope>
</reference>
<protein>
    <submittedName>
        <fullName evidence="1">Uncharacterized protein</fullName>
    </submittedName>
</protein>
<name>A0A6H5HA35_9HEMI</name>
<accession>A0A6H5HA35</accession>